<evidence type="ECO:0000256" key="1">
    <source>
        <dbReference type="ARBA" id="ARBA00008857"/>
    </source>
</evidence>
<dbReference type="PANTHER" id="PTHR30349">
    <property type="entry name" value="PHAGE INTEGRASE-RELATED"/>
    <property type="match status" value="1"/>
</dbReference>
<dbReference type="PROSITE" id="PS51898">
    <property type="entry name" value="TYR_RECOMBINASE"/>
    <property type="match status" value="1"/>
</dbReference>
<evidence type="ECO:0000256" key="2">
    <source>
        <dbReference type="ARBA" id="ARBA00023125"/>
    </source>
</evidence>
<sequence>MNKRKELLEKHPHKIWEGKDGKWYTYIHYESGERALKKRGTKDEIETLVIQYYQEQEQHPCFREVYAKWILEKEEFGEVGENTITRYDNDFERFFPKIEPFCKIRLCDMTDSELERFIKKTIKEKGLTYKSYAMLRLIINGVFKFAKREGYTNYSISTFFKDLSLPSNIFKKRVKNPEMEVFNEVESRKVIEYCLDNPTLENLGIAVNFYSGLRVGELSALKHSDINIGNYINVHRTEIVYKDKSLGKRVTVVKEYPKTDAGDRKVIIPDEAWNIMRMIISRNPTGEYLFMRNGKRITERMFNYYLKAACKKVGIAPRSTHKVRKTYGSKLLQNNVDSAIVLKQIGHKNISTTHGYYHYDITTDGTRKKLINGAIVY</sequence>
<dbReference type="GO" id="GO:0015074">
    <property type="term" value="P:DNA integration"/>
    <property type="evidence" value="ECO:0007669"/>
    <property type="project" value="InterPro"/>
</dbReference>
<evidence type="ECO:0000259" key="4">
    <source>
        <dbReference type="PROSITE" id="PS51898"/>
    </source>
</evidence>
<organism evidence="5 6">
    <name type="scientific">Candidatus Enterocloster excrementigallinarum</name>
    <dbReference type="NCBI Taxonomy" id="2838558"/>
    <lineage>
        <taxon>Bacteria</taxon>
        <taxon>Bacillati</taxon>
        <taxon>Bacillota</taxon>
        <taxon>Clostridia</taxon>
        <taxon>Lachnospirales</taxon>
        <taxon>Lachnospiraceae</taxon>
        <taxon>Enterocloster</taxon>
    </lineage>
</organism>
<dbReference type="Gene3D" id="1.10.150.130">
    <property type="match status" value="1"/>
</dbReference>
<dbReference type="Proteomes" id="UP000823863">
    <property type="component" value="Unassembled WGS sequence"/>
</dbReference>
<evidence type="ECO:0000256" key="3">
    <source>
        <dbReference type="ARBA" id="ARBA00023172"/>
    </source>
</evidence>
<dbReference type="SUPFAM" id="SSF56349">
    <property type="entry name" value="DNA breaking-rejoining enzymes"/>
    <property type="match status" value="1"/>
</dbReference>
<comment type="similarity">
    <text evidence="1">Belongs to the 'phage' integrase family.</text>
</comment>
<dbReference type="AlphaFoldDB" id="A0A9D2PX94"/>
<feature type="domain" description="Tyr recombinase" evidence="4">
    <location>
        <begin position="177"/>
        <end position="371"/>
    </location>
</feature>
<keyword evidence="2" id="KW-0238">DNA-binding</keyword>
<dbReference type="GO" id="GO:0006310">
    <property type="term" value="P:DNA recombination"/>
    <property type="evidence" value="ECO:0007669"/>
    <property type="project" value="UniProtKB-KW"/>
</dbReference>
<proteinExistence type="inferred from homology"/>
<name>A0A9D2PX94_9FIRM</name>
<dbReference type="InterPro" id="IPR050090">
    <property type="entry name" value="Tyrosine_recombinase_XerCD"/>
</dbReference>
<accession>A0A9D2PX94</accession>
<keyword evidence="3" id="KW-0233">DNA recombination</keyword>
<dbReference type="EMBL" id="DWWB01000069">
    <property type="protein sequence ID" value="HJC67431.1"/>
    <property type="molecule type" value="Genomic_DNA"/>
</dbReference>
<dbReference type="GO" id="GO:0003677">
    <property type="term" value="F:DNA binding"/>
    <property type="evidence" value="ECO:0007669"/>
    <property type="project" value="UniProtKB-KW"/>
</dbReference>
<evidence type="ECO:0000313" key="5">
    <source>
        <dbReference type="EMBL" id="HJC67431.1"/>
    </source>
</evidence>
<dbReference type="InterPro" id="IPR010998">
    <property type="entry name" value="Integrase_recombinase_N"/>
</dbReference>
<reference evidence="5" key="1">
    <citation type="journal article" date="2021" name="PeerJ">
        <title>Extensive microbial diversity within the chicken gut microbiome revealed by metagenomics and culture.</title>
        <authorList>
            <person name="Gilroy R."/>
            <person name="Ravi A."/>
            <person name="Getino M."/>
            <person name="Pursley I."/>
            <person name="Horton D.L."/>
            <person name="Alikhan N.F."/>
            <person name="Baker D."/>
            <person name="Gharbi K."/>
            <person name="Hall N."/>
            <person name="Watson M."/>
            <person name="Adriaenssens E.M."/>
            <person name="Foster-Nyarko E."/>
            <person name="Jarju S."/>
            <person name="Secka A."/>
            <person name="Antonio M."/>
            <person name="Oren A."/>
            <person name="Chaudhuri R.R."/>
            <person name="La Ragione R."/>
            <person name="Hildebrand F."/>
            <person name="Pallen M.J."/>
        </authorList>
    </citation>
    <scope>NUCLEOTIDE SEQUENCE</scope>
    <source>
        <strain evidence="5">CHK198-12963</strain>
    </source>
</reference>
<dbReference type="InterPro" id="IPR011010">
    <property type="entry name" value="DNA_brk_join_enz"/>
</dbReference>
<evidence type="ECO:0000313" key="6">
    <source>
        <dbReference type="Proteomes" id="UP000823863"/>
    </source>
</evidence>
<dbReference type="Gene3D" id="1.10.443.10">
    <property type="entry name" value="Intergrase catalytic core"/>
    <property type="match status" value="1"/>
</dbReference>
<reference evidence="5" key="2">
    <citation type="submission" date="2021-04" db="EMBL/GenBank/DDBJ databases">
        <authorList>
            <person name="Gilroy R."/>
        </authorList>
    </citation>
    <scope>NUCLEOTIDE SEQUENCE</scope>
    <source>
        <strain evidence="5">CHK198-12963</strain>
    </source>
</reference>
<dbReference type="Pfam" id="PF00589">
    <property type="entry name" value="Phage_integrase"/>
    <property type="match status" value="1"/>
</dbReference>
<dbReference type="PANTHER" id="PTHR30349:SF64">
    <property type="entry name" value="PROPHAGE INTEGRASE INTD-RELATED"/>
    <property type="match status" value="1"/>
</dbReference>
<dbReference type="InterPro" id="IPR013762">
    <property type="entry name" value="Integrase-like_cat_sf"/>
</dbReference>
<dbReference type="InterPro" id="IPR002104">
    <property type="entry name" value="Integrase_catalytic"/>
</dbReference>
<gene>
    <name evidence="5" type="ORF">H9931_12095</name>
</gene>
<comment type="caution">
    <text evidence="5">The sequence shown here is derived from an EMBL/GenBank/DDBJ whole genome shotgun (WGS) entry which is preliminary data.</text>
</comment>
<protein>
    <submittedName>
        <fullName evidence="5">Site-specific integrase</fullName>
    </submittedName>
</protein>
<dbReference type="CDD" id="cd01189">
    <property type="entry name" value="INT_ICEBs1_C_like"/>
    <property type="match status" value="1"/>
</dbReference>